<sequence length="87" mass="9973">MTNIIPFVPRIVERAEEEMPRPIKIDWANFEPVFSIKQIEAGGFADIEGLVPMEIALLMLERIQSYKTKRATASQAKRKTGKKKRTI</sequence>
<evidence type="ECO:0000313" key="2">
    <source>
        <dbReference type="Proteomes" id="UP000189796"/>
    </source>
</evidence>
<gene>
    <name evidence="1" type="ORF">SAMN05443248_7912</name>
</gene>
<organism evidence="1 2">
    <name type="scientific">Bradyrhizobium erythrophlei</name>
    <dbReference type="NCBI Taxonomy" id="1437360"/>
    <lineage>
        <taxon>Bacteria</taxon>
        <taxon>Pseudomonadati</taxon>
        <taxon>Pseudomonadota</taxon>
        <taxon>Alphaproteobacteria</taxon>
        <taxon>Hyphomicrobiales</taxon>
        <taxon>Nitrobacteraceae</taxon>
        <taxon>Bradyrhizobium</taxon>
    </lineage>
</organism>
<dbReference type="EMBL" id="LT670817">
    <property type="protein sequence ID" value="SHI06937.1"/>
    <property type="molecule type" value="Genomic_DNA"/>
</dbReference>
<protein>
    <submittedName>
        <fullName evidence="1">Uncharacterized protein</fullName>
    </submittedName>
</protein>
<dbReference type="Proteomes" id="UP000189796">
    <property type="component" value="Chromosome I"/>
</dbReference>
<proteinExistence type="predicted"/>
<dbReference type="AlphaFoldDB" id="A0A1M5Y4G9"/>
<reference evidence="1 2" key="1">
    <citation type="submission" date="2016-11" db="EMBL/GenBank/DDBJ databases">
        <authorList>
            <person name="Jaros S."/>
            <person name="Januszkiewicz K."/>
            <person name="Wedrychowicz H."/>
        </authorList>
    </citation>
    <scope>NUCLEOTIDE SEQUENCE [LARGE SCALE GENOMIC DNA]</scope>
    <source>
        <strain evidence="1 2">GAS138</strain>
    </source>
</reference>
<name>A0A1M5Y4G9_9BRAD</name>
<accession>A0A1M5Y4G9</accession>
<evidence type="ECO:0000313" key="1">
    <source>
        <dbReference type="EMBL" id="SHI06937.1"/>
    </source>
</evidence>